<comment type="similarity">
    <text evidence="1 4">Belongs to the glycosyl hydrolase 43 family.</text>
</comment>
<feature type="chain" id="PRO_5001775259" evidence="5">
    <location>
        <begin position="18"/>
        <end position="455"/>
    </location>
</feature>
<feature type="signal peptide" evidence="5">
    <location>
        <begin position="1"/>
        <end position="17"/>
    </location>
</feature>
<dbReference type="InterPro" id="IPR005084">
    <property type="entry name" value="CBM6"/>
</dbReference>
<dbReference type="GO" id="GO:0004553">
    <property type="term" value="F:hydrolase activity, hydrolyzing O-glycosyl compounds"/>
    <property type="evidence" value="ECO:0007669"/>
    <property type="project" value="InterPro"/>
</dbReference>
<keyword evidence="3 4" id="KW-0326">Glycosidase</keyword>
<dbReference type="InterPro" id="IPR055240">
    <property type="entry name" value="CBM13-like"/>
</dbReference>
<evidence type="ECO:0000259" key="6">
    <source>
        <dbReference type="PROSITE" id="PS51175"/>
    </source>
</evidence>
<comment type="caution">
    <text evidence="7">The sequence shown here is derived from an EMBL/GenBank/DDBJ whole genome shotgun (WGS) entry which is preliminary data.</text>
</comment>
<dbReference type="EMBL" id="JOWA01000098">
    <property type="protein sequence ID" value="KEZ42858.1"/>
    <property type="molecule type" value="Genomic_DNA"/>
</dbReference>
<keyword evidence="5" id="KW-0732">Signal</keyword>
<evidence type="ECO:0000313" key="8">
    <source>
        <dbReference type="Proteomes" id="UP000028545"/>
    </source>
</evidence>
<dbReference type="PANTHER" id="PTHR22925:SF3">
    <property type="entry name" value="GLYCOSYL HYDROLASE FAMILY PROTEIN 43"/>
    <property type="match status" value="1"/>
</dbReference>
<dbReference type="InterPro" id="IPR008979">
    <property type="entry name" value="Galactose-bd-like_sf"/>
</dbReference>
<dbReference type="PANTHER" id="PTHR22925">
    <property type="entry name" value="GLYCOSYL HYDROLASE 43 FAMILY MEMBER"/>
    <property type="match status" value="1"/>
</dbReference>
<dbReference type="VEuPathDB" id="FungiDB:SAPIO_CDS5286"/>
<dbReference type="InterPro" id="IPR006710">
    <property type="entry name" value="Glyco_hydro_43"/>
</dbReference>
<dbReference type="GO" id="GO:0005975">
    <property type="term" value="P:carbohydrate metabolic process"/>
    <property type="evidence" value="ECO:0007669"/>
    <property type="project" value="InterPro"/>
</dbReference>
<evidence type="ECO:0000256" key="3">
    <source>
        <dbReference type="ARBA" id="ARBA00023295"/>
    </source>
</evidence>
<dbReference type="Pfam" id="PF04616">
    <property type="entry name" value="Glyco_hydro_43"/>
    <property type="match status" value="1"/>
</dbReference>
<dbReference type="PROSITE" id="PS51175">
    <property type="entry name" value="CBM6"/>
    <property type="match status" value="1"/>
</dbReference>
<dbReference type="Gene3D" id="2.60.120.260">
    <property type="entry name" value="Galactose-binding domain-like"/>
    <property type="match status" value="1"/>
</dbReference>
<evidence type="ECO:0000313" key="7">
    <source>
        <dbReference type="EMBL" id="KEZ42858.1"/>
    </source>
</evidence>
<evidence type="ECO:0000256" key="5">
    <source>
        <dbReference type="SAM" id="SignalP"/>
    </source>
</evidence>
<dbReference type="SUPFAM" id="SSF75005">
    <property type="entry name" value="Arabinanase/levansucrase/invertase"/>
    <property type="match status" value="1"/>
</dbReference>
<dbReference type="RefSeq" id="XP_016642657.1">
    <property type="nucleotide sequence ID" value="XM_016787642.1"/>
</dbReference>
<dbReference type="Gene3D" id="2.115.10.20">
    <property type="entry name" value="Glycosyl hydrolase domain, family 43"/>
    <property type="match status" value="1"/>
</dbReference>
<evidence type="ECO:0000256" key="1">
    <source>
        <dbReference type="ARBA" id="ARBA00009865"/>
    </source>
</evidence>
<organism evidence="7 8">
    <name type="scientific">Pseudallescheria apiosperma</name>
    <name type="common">Scedosporium apiospermum</name>
    <dbReference type="NCBI Taxonomy" id="563466"/>
    <lineage>
        <taxon>Eukaryota</taxon>
        <taxon>Fungi</taxon>
        <taxon>Dikarya</taxon>
        <taxon>Ascomycota</taxon>
        <taxon>Pezizomycotina</taxon>
        <taxon>Sordariomycetes</taxon>
        <taxon>Hypocreomycetidae</taxon>
        <taxon>Microascales</taxon>
        <taxon>Microascaceae</taxon>
        <taxon>Scedosporium</taxon>
    </lineage>
</organism>
<dbReference type="OMA" id="YASQTTF"/>
<accession>A0A084G696</accession>
<dbReference type="InterPro" id="IPR023296">
    <property type="entry name" value="Glyco_hydro_beta-prop_sf"/>
</dbReference>
<dbReference type="GeneID" id="27724358"/>
<feature type="domain" description="CBM6" evidence="6">
    <location>
        <begin position="330"/>
        <end position="453"/>
    </location>
</feature>
<keyword evidence="8" id="KW-1185">Reference proteome</keyword>
<name>A0A084G696_PSEDA</name>
<dbReference type="Pfam" id="PF22704">
    <property type="entry name" value="CBM13-like"/>
    <property type="match status" value="1"/>
</dbReference>
<dbReference type="HOGENOM" id="CLU_016116_1_1_1"/>
<keyword evidence="2 4" id="KW-0378">Hydrolase</keyword>
<reference evidence="7 8" key="1">
    <citation type="journal article" date="2014" name="Genome Announc.">
        <title>Draft genome sequence of the pathogenic fungus Scedosporium apiospermum.</title>
        <authorList>
            <person name="Vandeputte P."/>
            <person name="Ghamrawi S."/>
            <person name="Rechenmann M."/>
            <person name="Iltis A."/>
            <person name="Giraud S."/>
            <person name="Fleury M."/>
            <person name="Thornton C."/>
            <person name="Delhaes L."/>
            <person name="Meyer W."/>
            <person name="Papon N."/>
            <person name="Bouchara J.P."/>
        </authorList>
    </citation>
    <scope>NUCLEOTIDE SEQUENCE [LARGE SCALE GENOMIC DNA]</scope>
    <source>
        <strain evidence="7 8">IHEM 14462</strain>
    </source>
</reference>
<proteinExistence type="inferred from homology"/>
<dbReference type="CDD" id="cd04081">
    <property type="entry name" value="CBM35_galactosidase-like"/>
    <property type="match status" value="1"/>
</dbReference>
<dbReference type="Proteomes" id="UP000028545">
    <property type="component" value="Unassembled WGS sequence"/>
</dbReference>
<dbReference type="AlphaFoldDB" id="A0A084G696"/>
<sequence>MLPYSALLLLFSPLTQASLQIIPGGTWTASDGRHIQAHGAGIIAENGTYYLIGEDKTDGTPFQNVNCYSSTDLVRWEYVGALLSRTSSGDLGPDRIVERPKVIYNDETKKYALWMHIDSRDYGDAKVGVATGDSVCGKYEYHGSFRPLGFQSRDMGLFKDDDGSGYLLTEDRQNGLRIDKLDPTYTKVESNVYTWSEKIESPAMVKVDGRYYMFGSHLTGWDPNDNVTLSHSCSVYSTSASLSSGWSPWREFADDGSNTYASQTTFILPYGDGNYMYLGDRWRSDNLHSSTYIWLPISIRGPTSVSLKNKINWVPNLLEGGTWTEGITETGYEGEAGQAGGAARTVSCSDCSGGRAMGYVGGPDNGSVTISGITTEKAGVTTVRIRYANGDSSTRYANVRVNDQAPVKLAFLPSRGGTSSSTLVTHLETADNVIVFEGIDGGWGPDIDKLFVPVE</sequence>
<protein>
    <submittedName>
        <fullName evidence="7">Glycosyl hydrolase family 43 protein</fullName>
    </submittedName>
</protein>
<dbReference type="KEGG" id="sapo:SAPIO_CDS5286"/>
<dbReference type="SUPFAM" id="SSF49785">
    <property type="entry name" value="Galactose-binding domain-like"/>
    <property type="match status" value="1"/>
</dbReference>
<evidence type="ECO:0000256" key="2">
    <source>
        <dbReference type="ARBA" id="ARBA00022801"/>
    </source>
</evidence>
<evidence type="ECO:0000256" key="4">
    <source>
        <dbReference type="RuleBase" id="RU361187"/>
    </source>
</evidence>
<dbReference type="GO" id="GO:0030246">
    <property type="term" value="F:carbohydrate binding"/>
    <property type="evidence" value="ECO:0007669"/>
    <property type="project" value="InterPro"/>
</dbReference>
<dbReference type="CDD" id="cd18821">
    <property type="entry name" value="GH43_Pc3Gal43A-like"/>
    <property type="match status" value="1"/>
</dbReference>
<dbReference type="OrthoDB" id="9970295at2759"/>
<gene>
    <name evidence="7" type="ORF">SAPIO_CDS5286</name>
</gene>